<keyword evidence="2 6" id="KW-0547">Nucleotide-binding</keyword>
<dbReference type="Pfam" id="PF10609">
    <property type="entry name" value="ParA"/>
    <property type="match status" value="1"/>
</dbReference>
<protein>
    <recommendedName>
        <fullName evidence="6">Iron-sulfur cluster carrier protein</fullName>
    </recommendedName>
</protein>
<dbReference type="CDD" id="cd02037">
    <property type="entry name" value="Mrp_NBP35"/>
    <property type="match status" value="1"/>
</dbReference>
<dbReference type="PANTHER" id="PTHR42961:SF2">
    <property type="entry name" value="IRON-SULFUR PROTEIN NUBPL"/>
    <property type="match status" value="1"/>
</dbReference>
<dbReference type="GO" id="GO:0140663">
    <property type="term" value="F:ATP-dependent FeS chaperone activity"/>
    <property type="evidence" value="ECO:0007669"/>
    <property type="project" value="InterPro"/>
</dbReference>
<dbReference type="InterPro" id="IPR019591">
    <property type="entry name" value="Mrp/NBP35_ATP-bd"/>
</dbReference>
<dbReference type="GO" id="GO:0016887">
    <property type="term" value="F:ATP hydrolysis activity"/>
    <property type="evidence" value="ECO:0007669"/>
    <property type="project" value="UniProtKB-UniRule"/>
</dbReference>
<evidence type="ECO:0000313" key="7">
    <source>
        <dbReference type="EMBL" id="MBO8426256.1"/>
    </source>
</evidence>
<dbReference type="Gene3D" id="3.40.50.300">
    <property type="entry name" value="P-loop containing nucleotide triphosphate hydrolases"/>
    <property type="match status" value="1"/>
</dbReference>
<feature type="binding site" evidence="6">
    <location>
        <begin position="42"/>
        <end position="49"/>
    </location>
    <ligand>
        <name>ATP</name>
        <dbReference type="ChEBI" id="CHEBI:30616"/>
    </ligand>
</feature>
<proteinExistence type="inferred from homology"/>
<dbReference type="GO" id="GO:0046872">
    <property type="term" value="F:metal ion binding"/>
    <property type="evidence" value="ECO:0007669"/>
    <property type="project" value="UniProtKB-KW"/>
</dbReference>
<dbReference type="HAMAP" id="MF_02040">
    <property type="entry name" value="Mrp_NBP35"/>
    <property type="match status" value="1"/>
</dbReference>
<dbReference type="GO" id="GO:0005524">
    <property type="term" value="F:ATP binding"/>
    <property type="evidence" value="ECO:0007669"/>
    <property type="project" value="UniProtKB-UniRule"/>
</dbReference>
<evidence type="ECO:0000256" key="2">
    <source>
        <dbReference type="ARBA" id="ARBA00022741"/>
    </source>
</evidence>
<keyword evidence="4 6" id="KW-0408">Iron</keyword>
<keyword evidence="6" id="KW-0378">Hydrolase</keyword>
<accession>A0A9D9DGX9</accession>
<dbReference type="InterPro" id="IPR044304">
    <property type="entry name" value="NUBPL-like"/>
</dbReference>
<dbReference type="Proteomes" id="UP000823634">
    <property type="component" value="Unassembled WGS sequence"/>
</dbReference>
<organism evidence="7 8">
    <name type="scientific">Candidatus Alloenteromonas pullistercoris</name>
    <dbReference type="NCBI Taxonomy" id="2840785"/>
    <lineage>
        <taxon>Bacteria</taxon>
        <taxon>Bacillati</taxon>
        <taxon>Bacillota</taxon>
        <taxon>Bacillota incertae sedis</taxon>
        <taxon>Candidatus Alloenteromonas</taxon>
    </lineage>
</organism>
<gene>
    <name evidence="7" type="ORF">IAC61_02925</name>
</gene>
<dbReference type="PANTHER" id="PTHR42961">
    <property type="entry name" value="IRON-SULFUR PROTEIN NUBPL"/>
    <property type="match status" value="1"/>
</dbReference>
<evidence type="ECO:0000313" key="8">
    <source>
        <dbReference type="Proteomes" id="UP000823634"/>
    </source>
</evidence>
<keyword evidence="5 6" id="KW-0411">Iron-sulfur</keyword>
<sequence length="279" mass="30047">MAECNHDCASCAENCPSRDPSSFLAHSHPLSSVKKMIAVVSGKGGVGKSLTTSLLAVNAIRDGKKAAIIDADVTGPSIPKIFGLKDYVKGSEDGMYPVKSQTGIEVMSLNLVVDDPSEPVAWRGPVLSGAVKQFWTDTIYGDVDELYVDMPPGTGDVPLTVFQSLPIDGIVIVTSPSDLVSLIVEKAIKLAESMNVKVLGIVNNMAYLDCPCCGQRIYPFGKLEHSLLAEKHHIEVFDELPIDPSLGKLCDKGEIEQYKGRLLDKISQAIHSLPDKLKK</sequence>
<name>A0A9D9DGX9_9FIRM</name>
<dbReference type="GO" id="GO:0016226">
    <property type="term" value="P:iron-sulfur cluster assembly"/>
    <property type="evidence" value="ECO:0007669"/>
    <property type="project" value="InterPro"/>
</dbReference>
<evidence type="ECO:0000256" key="4">
    <source>
        <dbReference type="ARBA" id="ARBA00023004"/>
    </source>
</evidence>
<keyword evidence="1 6" id="KW-0479">Metal-binding</keyword>
<keyword evidence="3 6" id="KW-0067">ATP-binding</keyword>
<comment type="similarity">
    <text evidence="6">Belongs to the Mrp/NBP35 ATP-binding proteins family.</text>
</comment>
<evidence type="ECO:0000256" key="1">
    <source>
        <dbReference type="ARBA" id="ARBA00022723"/>
    </source>
</evidence>
<dbReference type="InterPro" id="IPR027417">
    <property type="entry name" value="P-loop_NTPase"/>
</dbReference>
<dbReference type="GO" id="GO:0051539">
    <property type="term" value="F:4 iron, 4 sulfur cluster binding"/>
    <property type="evidence" value="ECO:0007669"/>
    <property type="project" value="TreeGrafter"/>
</dbReference>
<comment type="caution">
    <text evidence="7">The sequence shown here is derived from an EMBL/GenBank/DDBJ whole genome shotgun (WGS) entry which is preliminary data.</text>
</comment>
<dbReference type="AlphaFoldDB" id="A0A9D9DGX9"/>
<dbReference type="InterPro" id="IPR033756">
    <property type="entry name" value="YlxH/NBP35"/>
</dbReference>
<evidence type="ECO:0000256" key="6">
    <source>
        <dbReference type="HAMAP-Rule" id="MF_02040"/>
    </source>
</evidence>
<evidence type="ECO:0000256" key="5">
    <source>
        <dbReference type="ARBA" id="ARBA00023014"/>
    </source>
</evidence>
<dbReference type="SUPFAM" id="SSF52540">
    <property type="entry name" value="P-loop containing nucleoside triphosphate hydrolases"/>
    <property type="match status" value="1"/>
</dbReference>
<dbReference type="EMBL" id="JADINA010000019">
    <property type="protein sequence ID" value="MBO8426256.1"/>
    <property type="molecule type" value="Genomic_DNA"/>
</dbReference>
<comment type="function">
    <text evidence="6">Binds and transfers iron-sulfur (Fe-S) clusters to target apoproteins. Can hydrolyze ATP.</text>
</comment>
<reference evidence="7" key="1">
    <citation type="submission" date="2020-10" db="EMBL/GenBank/DDBJ databases">
        <authorList>
            <person name="Gilroy R."/>
        </authorList>
    </citation>
    <scope>NUCLEOTIDE SEQUENCE</scope>
    <source>
        <strain evidence="7">17113</strain>
    </source>
</reference>
<reference evidence="7" key="2">
    <citation type="journal article" date="2021" name="PeerJ">
        <title>Extensive microbial diversity within the chicken gut microbiome revealed by metagenomics and culture.</title>
        <authorList>
            <person name="Gilroy R."/>
            <person name="Ravi A."/>
            <person name="Getino M."/>
            <person name="Pursley I."/>
            <person name="Horton D.L."/>
            <person name="Alikhan N.F."/>
            <person name="Baker D."/>
            <person name="Gharbi K."/>
            <person name="Hall N."/>
            <person name="Watson M."/>
            <person name="Adriaenssens E.M."/>
            <person name="Foster-Nyarko E."/>
            <person name="Jarju S."/>
            <person name="Secka A."/>
            <person name="Antonio M."/>
            <person name="Oren A."/>
            <person name="Chaudhuri R.R."/>
            <person name="La Ragione R."/>
            <person name="Hildebrand F."/>
            <person name="Pallen M.J."/>
        </authorList>
    </citation>
    <scope>NUCLEOTIDE SEQUENCE</scope>
    <source>
        <strain evidence="7">17113</strain>
    </source>
</reference>
<dbReference type="FunFam" id="3.40.50.300:FF:001119">
    <property type="entry name" value="Iron-sulfur cluster carrier protein"/>
    <property type="match status" value="1"/>
</dbReference>
<comment type="subunit">
    <text evidence="6">Homodimer.</text>
</comment>
<evidence type="ECO:0000256" key="3">
    <source>
        <dbReference type="ARBA" id="ARBA00022840"/>
    </source>
</evidence>